<dbReference type="AlphaFoldDB" id="A0A0B1RRY1"/>
<keyword evidence="4" id="KW-1185">Reference proteome</keyword>
<dbReference type="Pfam" id="PF00635">
    <property type="entry name" value="Motile_Sperm"/>
    <property type="match status" value="1"/>
</dbReference>
<evidence type="ECO:0000256" key="1">
    <source>
        <dbReference type="RuleBase" id="RU003425"/>
    </source>
</evidence>
<dbReference type="Proteomes" id="UP000053660">
    <property type="component" value="Unassembled WGS sequence"/>
</dbReference>
<keyword evidence="1" id="KW-0963">Cytoplasm</keyword>
<gene>
    <name evidence="3" type="ORF">OESDEN_24565</name>
</gene>
<dbReference type="PROSITE" id="PS50202">
    <property type="entry name" value="MSP"/>
    <property type="match status" value="1"/>
</dbReference>
<dbReference type="SUPFAM" id="SSF49354">
    <property type="entry name" value="PapD-like"/>
    <property type="match status" value="1"/>
</dbReference>
<dbReference type="OrthoDB" id="5873870at2759"/>
<keyword evidence="1" id="KW-0206">Cytoskeleton</keyword>
<sequence>MMQAPAAPNIITSGESALAKVTTIPSKSVTFFPNDKRQQTYVVIQNQSDRRVMFKMKSTRPGVYKMKPVFGVVNPGDKSSVRLVFMGIKVGYRIPVNDRITIVLAAVAQKGPADGRALANATEGEMRKRRIYILFKGVNDQKEIVDALGSKEKSAENVPEKGMKLADQQTYMNGYDEGYKVALLEKLMPKGAQGPVKALEQIRATKGIVS</sequence>
<protein>
    <recommendedName>
        <fullName evidence="1">Major sperm protein</fullName>
    </recommendedName>
</protein>
<evidence type="ECO:0000313" key="4">
    <source>
        <dbReference type="Proteomes" id="UP000053660"/>
    </source>
</evidence>
<reference evidence="3 4" key="1">
    <citation type="submission" date="2014-03" db="EMBL/GenBank/DDBJ databases">
        <title>Draft genome of the hookworm Oesophagostomum dentatum.</title>
        <authorList>
            <person name="Mitreva M."/>
        </authorList>
    </citation>
    <scope>NUCLEOTIDE SEQUENCE [LARGE SCALE GENOMIC DNA]</scope>
    <source>
        <strain evidence="3 4">OD-Hann</strain>
    </source>
</reference>
<dbReference type="EMBL" id="KN612371">
    <property type="protein sequence ID" value="KHJ75818.1"/>
    <property type="molecule type" value="Genomic_DNA"/>
</dbReference>
<comment type="function">
    <text evidence="1">Central component in molecular interactions underlying sperm crawling. Forms an extensive filament system that extends from sperm villipoda, along the leading edge of the pseudopod.</text>
</comment>
<organism evidence="3 4">
    <name type="scientific">Oesophagostomum dentatum</name>
    <name type="common">Nodular worm</name>
    <dbReference type="NCBI Taxonomy" id="61180"/>
    <lineage>
        <taxon>Eukaryota</taxon>
        <taxon>Metazoa</taxon>
        <taxon>Ecdysozoa</taxon>
        <taxon>Nematoda</taxon>
        <taxon>Chromadorea</taxon>
        <taxon>Rhabditida</taxon>
        <taxon>Rhabditina</taxon>
        <taxon>Rhabditomorpha</taxon>
        <taxon>Strongyloidea</taxon>
        <taxon>Strongylidae</taxon>
        <taxon>Oesophagostomum</taxon>
    </lineage>
</organism>
<proteinExistence type="predicted"/>
<name>A0A0B1RRY1_OESDE</name>
<dbReference type="InterPro" id="IPR000535">
    <property type="entry name" value="MSP_dom"/>
</dbReference>
<dbReference type="Gene3D" id="2.60.40.10">
    <property type="entry name" value="Immunoglobulins"/>
    <property type="match status" value="1"/>
</dbReference>
<evidence type="ECO:0000313" key="3">
    <source>
        <dbReference type="EMBL" id="KHJ75818.1"/>
    </source>
</evidence>
<evidence type="ECO:0000259" key="2">
    <source>
        <dbReference type="PROSITE" id="PS50202"/>
    </source>
</evidence>
<dbReference type="InterPro" id="IPR013783">
    <property type="entry name" value="Ig-like_fold"/>
</dbReference>
<feature type="domain" description="MSP" evidence="2">
    <location>
        <begin position="20"/>
        <end position="136"/>
    </location>
</feature>
<accession>A0A0B1RRY1</accession>
<dbReference type="InterPro" id="IPR008962">
    <property type="entry name" value="PapD-like_sf"/>
</dbReference>